<dbReference type="Proteomes" id="UP000719412">
    <property type="component" value="Unassembled WGS sequence"/>
</dbReference>
<sequence length="82" mass="8509">MELRLLWTGSRSGDAAELRSLPWVGDSVCVPVTGVGHGFLRYAPECETVPTLLPTIHAGTSPPTTLSPVDTVAFTGSSARGG</sequence>
<keyword evidence="3" id="KW-1185">Reference proteome</keyword>
<evidence type="ECO:0000313" key="2">
    <source>
        <dbReference type="EMBL" id="KAH0809101.1"/>
    </source>
</evidence>
<feature type="region of interest" description="Disordered" evidence="1">
    <location>
        <begin position="59"/>
        <end position="82"/>
    </location>
</feature>
<accession>A0A8J6H7D9</accession>
<feature type="compositionally biased region" description="Polar residues" evidence="1">
    <location>
        <begin position="61"/>
        <end position="82"/>
    </location>
</feature>
<proteinExistence type="predicted"/>
<evidence type="ECO:0000313" key="3">
    <source>
        <dbReference type="Proteomes" id="UP000719412"/>
    </source>
</evidence>
<reference evidence="2" key="2">
    <citation type="submission" date="2021-08" db="EMBL/GenBank/DDBJ databases">
        <authorList>
            <person name="Eriksson T."/>
        </authorList>
    </citation>
    <scope>NUCLEOTIDE SEQUENCE</scope>
    <source>
        <strain evidence="2">Stoneville</strain>
        <tissue evidence="2">Whole head</tissue>
    </source>
</reference>
<reference evidence="2" key="1">
    <citation type="journal article" date="2020" name="J Insects Food Feed">
        <title>The yellow mealworm (Tenebrio molitor) genome: a resource for the emerging insects as food and feed industry.</title>
        <authorList>
            <person name="Eriksson T."/>
            <person name="Andere A."/>
            <person name="Kelstrup H."/>
            <person name="Emery V."/>
            <person name="Picard C."/>
        </authorList>
    </citation>
    <scope>NUCLEOTIDE SEQUENCE</scope>
    <source>
        <strain evidence="2">Stoneville</strain>
        <tissue evidence="2">Whole head</tissue>
    </source>
</reference>
<dbReference type="AlphaFoldDB" id="A0A8J6H7D9"/>
<evidence type="ECO:0000256" key="1">
    <source>
        <dbReference type="SAM" id="MobiDB-lite"/>
    </source>
</evidence>
<organism evidence="2 3">
    <name type="scientific">Tenebrio molitor</name>
    <name type="common">Yellow mealworm beetle</name>
    <dbReference type="NCBI Taxonomy" id="7067"/>
    <lineage>
        <taxon>Eukaryota</taxon>
        <taxon>Metazoa</taxon>
        <taxon>Ecdysozoa</taxon>
        <taxon>Arthropoda</taxon>
        <taxon>Hexapoda</taxon>
        <taxon>Insecta</taxon>
        <taxon>Pterygota</taxon>
        <taxon>Neoptera</taxon>
        <taxon>Endopterygota</taxon>
        <taxon>Coleoptera</taxon>
        <taxon>Polyphaga</taxon>
        <taxon>Cucujiformia</taxon>
        <taxon>Tenebrionidae</taxon>
        <taxon>Tenebrio</taxon>
    </lineage>
</organism>
<dbReference type="EMBL" id="JABDTM020028342">
    <property type="protein sequence ID" value="KAH0809101.1"/>
    <property type="molecule type" value="Genomic_DNA"/>
</dbReference>
<comment type="caution">
    <text evidence="2">The sequence shown here is derived from an EMBL/GenBank/DDBJ whole genome shotgun (WGS) entry which is preliminary data.</text>
</comment>
<name>A0A8J6H7D9_TENMO</name>
<gene>
    <name evidence="2" type="ORF">GEV33_013688</name>
</gene>
<protein>
    <submittedName>
        <fullName evidence="2">Uncharacterized protein</fullName>
    </submittedName>
</protein>